<dbReference type="Proteomes" id="UP000248616">
    <property type="component" value="Unassembled WGS sequence"/>
</dbReference>
<feature type="domain" description="Winged helix DNA-binding" evidence="1">
    <location>
        <begin position="12"/>
        <end position="93"/>
    </location>
</feature>
<reference evidence="3" key="1">
    <citation type="submission" date="2017-03" db="EMBL/GenBank/DDBJ databases">
        <authorList>
            <person name="Safronova V.I."/>
            <person name="Sazanova A.L."/>
            <person name="Chirak E.R."/>
        </authorList>
    </citation>
    <scope>NUCLEOTIDE SEQUENCE [LARGE SCALE GENOMIC DNA]</scope>
    <source>
        <strain evidence="3">Ach-343</strain>
    </source>
</reference>
<dbReference type="Gene3D" id="1.10.10.10">
    <property type="entry name" value="Winged helix-like DNA-binding domain superfamily/Winged helix DNA-binding domain"/>
    <property type="match status" value="1"/>
</dbReference>
<dbReference type="PANTHER" id="PTHR37318">
    <property type="entry name" value="BSL7504 PROTEIN"/>
    <property type="match status" value="1"/>
</dbReference>
<evidence type="ECO:0000313" key="2">
    <source>
        <dbReference type="EMBL" id="PZV33303.1"/>
    </source>
</evidence>
<sequence>MSADEIIHQSTRLRIMVALNMLERREVLEFARLKVIVGVTDGNLGAHLDTLARAGYVEIEKLFVGRRPQTRVRATTSGRRAFRAHAAFLRKILDQAEATQRRK</sequence>
<organism evidence="2 3">
    <name type="scientific">Mesorhizobium kowhaii</name>
    <dbReference type="NCBI Taxonomy" id="1300272"/>
    <lineage>
        <taxon>Bacteria</taxon>
        <taxon>Pseudomonadati</taxon>
        <taxon>Pseudomonadota</taxon>
        <taxon>Alphaproteobacteria</taxon>
        <taxon>Hyphomicrobiales</taxon>
        <taxon>Phyllobacteriaceae</taxon>
        <taxon>Mesorhizobium</taxon>
    </lineage>
</organism>
<dbReference type="SUPFAM" id="SSF46785">
    <property type="entry name" value="Winged helix' DNA-binding domain"/>
    <property type="match status" value="1"/>
</dbReference>
<accession>A0A2W7C998</accession>
<dbReference type="EMBL" id="MZXV01000085">
    <property type="protein sequence ID" value="PZV33303.1"/>
    <property type="molecule type" value="Genomic_DNA"/>
</dbReference>
<dbReference type="PANTHER" id="PTHR37318:SF1">
    <property type="entry name" value="BSL7504 PROTEIN"/>
    <property type="match status" value="1"/>
</dbReference>
<dbReference type="OrthoDB" id="5521380at2"/>
<protein>
    <submittedName>
        <fullName evidence="2">Transcriptional regulator</fullName>
    </submittedName>
</protein>
<comment type="caution">
    <text evidence="2">The sequence shown here is derived from an EMBL/GenBank/DDBJ whole genome shotgun (WGS) entry which is preliminary data.</text>
</comment>
<dbReference type="Pfam" id="PF13601">
    <property type="entry name" value="HTH_34"/>
    <property type="match status" value="1"/>
</dbReference>
<proteinExistence type="predicted"/>
<dbReference type="AlphaFoldDB" id="A0A2W7C998"/>
<dbReference type="InterPro" id="IPR036388">
    <property type="entry name" value="WH-like_DNA-bd_sf"/>
</dbReference>
<dbReference type="InterPro" id="IPR036390">
    <property type="entry name" value="WH_DNA-bd_sf"/>
</dbReference>
<keyword evidence="3" id="KW-1185">Reference proteome</keyword>
<evidence type="ECO:0000259" key="1">
    <source>
        <dbReference type="Pfam" id="PF13601"/>
    </source>
</evidence>
<name>A0A2W7C998_9HYPH</name>
<dbReference type="InterPro" id="IPR027395">
    <property type="entry name" value="WH_DNA-bd_dom"/>
</dbReference>
<dbReference type="RefSeq" id="WP_111549260.1">
    <property type="nucleotide sequence ID" value="NZ_MZXV01000085.1"/>
</dbReference>
<gene>
    <name evidence="2" type="ORF">B5V02_38930</name>
</gene>
<evidence type="ECO:0000313" key="3">
    <source>
        <dbReference type="Proteomes" id="UP000248616"/>
    </source>
</evidence>